<dbReference type="Proteomes" id="UP001596180">
    <property type="component" value="Unassembled WGS sequence"/>
</dbReference>
<proteinExistence type="predicted"/>
<feature type="transmembrane region" description="Helical" evidence="2">
    <location>
        <begin position="272"/>
        <end position="295"/>
    </location>
</feature>
<sequence length="410" mass="41945">MASTTADTALGTPDTPGTPGAPTRRPVRDLRGFWRVTAAVLAPLPALAAYMIVLPFRPDARIGTAIAGSAAHLGAARAALWLSLVFTLLIIPATMVTAWAARRGAPRLALYGGLLALVAFGAGIAAPDSGQAAFVAAEKGLDPALVTALDDAVQAHPAAGLLGVVFLLGQAIGLFLLGLALWRGGTAPAWVGVTLAVSGPAHLLGAVSALACAVTWALTAVGYGGAALALLRTGNDGFDLPPVGREAAAVDGRPERKRTAVDGRPERNARTVWRVLLAVTAPVVALIVTFGRYLLPYDTLSDQPRQVFDKLVAATGYQAVAIWTGAVGTILACGGVVAVAWVTRRRAPVLTTAAVLVAFPGYTALFVSGGYVDILTHAVGTRNGLDRETAFQLAKACRPDSGPTCCPASS</sequence>
<dbReference type="RefSeq" id="WP_381363688.1">
    <property type="nucleotide sequence ID" value="NZ_JBHSOA010000034.1"/>
</dbReference>
<protein>
    <recommendedName>
        <fullName evidence="5">Integral membrane protein</fullName>
    </recommendedName>
</protein>
<keyword evidence="2" id="KW-1133">Transmembrane helix</keyword>
<evidence type="ECO:0000313" key="4">
    <source>
        <dbReference type="Proteomes" id="UP001596180"/>
    </source>
</evidence>
<feature type="transmembrane region" description="Helical" evidence="2">
    <location>
        <begin position="213"/>
        <end position="231"/>
    </location>
</feature>
<keyword evidence="2" id="KW-0472">Membrane</keyword>
<keyword evidence="4" id="KW-1185">Reference proteome</keyword>
<evidence type="ECO:0008006" key="5">
    <source>
        <dbReference type="Google" id="ProtNLM"/>
    </source>
</evidence>
<feature type="transmembrane region" description="Helical" evidence="2">
    <location>
        <begin position="349"/>
        <end position="372"/>
    </location>
</feature>
<evidence type="ECO:0000256" key="1">
    <source>
        <dbReference type="SAM" id="MobiDB-lite"/>
    </source>
</evidence>
<feature type="transmembrane region" description="Helical" evidence="2">
    <location>
        <begin position="33"/>
        <end position="53"/>
    </location>
</feature>
<feature type="region of interest" description="Disordered" evidence="1">
    <location>
        <begin position="1"/>
        <end position="26"/>
    </location>
</feature>
<feature type="transmembrane region" description="Helical" evidence="2">
    <location>
        <begin position="158"/>
        <end position="182"/>
    </location>
</feature>
<organism evidence="3 4">
    <name type="scientific">Streptomyces chlorus</name>
    <dbReference type="NCBI Taxonomy" id="887452"/>
    <lineage>
        <taxon>Bacteria</taxon>
        <taxon>Bacillati</taxon>
        <taxon>Actinomycetota</taxon>
        <taxon>Actinomycetes</taxon>
        <taxon>Kitasatosporales</taxon>
        <taxon>Streptomycetaceae</taxon>
        <taxon>Streptomyces</taxon>
    </lineage>
</organism>
<feature type="transmembrane region" description="Helical" evidence="2">
    <location>
        <begin position="315"/>
        <end position="342"/>
    </location>
</feature>
<name>A0ABW1DXJ3_9ACTN</name>
<accession>A0ABW1DXJ3</accession>
<feature type="transmembrane region" description="Helical" evidence="2">
    <location>
        <begin position="189"/>
        <end position="207"/>
    </location>
</feature>
<reference evidence="4" key="1">
    <citation type="journal article" date="2019" name="Int. J. Syst. Evol. Microbiol.">
        <title>The Global Catalogue of Microorganisms (GCM) 10K type strain sequencing project: providing services to taxonomists for standard genome sequencing and annotation.</title>
        <authorList>
            <consortium name="The Broad Institute Genomics Platform"/>
            <consortium name="The Broad Institute Genome Sequencing Center for Infectious Disease"/>
            <person name="Wu L."/>
            <person name="Ma J."/>
        </authorList>
    </citation>
    <scope>NUCLEOTIDE SEQUENCE [LARGE SCALE GENOMIC DNA]</scope>
    <source>
        <strain evidence="4">JCM 10411</strain>
    </source>
</reference>
<feature type="transmembrane region" description="Helical" evidence="2">
    <location>
        <begin position="78"/>
        <end position="101"/>
    </location>
</feature>
<feature type="compositionally biased region" description="Low complexity" evidence="1">
    <location>
        <begin position="7"/>
        <end position="24"/>
    </location>
</feature>
<comment type="caution">
    <text evidence="3">The sequence shown here is derived from an EMBL/GenBank/DDBJ whole genome shotgun (WGS) entry which is preliminary data.</text>
</comment>
<keyword evidence="2" id="KW-0812">Transmembrane</keyword>
<evidence type="ECO:0000256" key="2">
    <source>
        <dbReference type="SAM" id="Phobius"/>
    </source>
</evidence>
<feature type="transmembrane region" description="Helical" evidence="2">
    <location>
        <begin position="108"/>
        <end position="126"/>
    </location>
</feature>
<gene>
    <name evidence="3" type="ORF">ACFPZI_16370</name>
</gene>
<dbReference type="EMBL" id="JBHSOA010000034">
    <property type="protein sequence ID" value="MFC5853342.1"/>
    <property type="molecule type" value="Genomic_DNA"/>
</dbReference>
<evidence type="ECO:0000313" key="3">
    <source>
        <dbReference type="EMBL" id="MFC5853342.1"/>
    </source>
</evidence>